<keyword evidence="1" id="KW-0472">Membrane</keyword>
<proteinExistence type="predicted"/>
<comment type="caution">
    <text evidence="2">The sequence shown here is derived from an EMBL/GenBank/DDBJ whole genome shotgun (WGS) entry which is preliminary data.</text>
</comment>
<gene>
    <name evidence="2" type="ORF">COW99_01110</name>
</gene>
<keyword evidence="1" id="KW-1133">Transmembrane helix</keyword>
<name>A0A2H0BWG9_9BACT</name>
<feature type="transmembrane region" description="Helical" evidence="1">
    <location>
        <begin position="313"/>
        <end position="337"/>
    </location>
</feature>
<dbReference type="AlphaFoldDB" id="A0A2H0BWG9"/>
<evidence type="ECO:0000256" key="1">
    <source>
        <dbReference type="SAM" id="Phobius"/>
    </source>
</evidence>
<organism evidence="2 3">
    <name type="scientific">Candidatus Roizmanbacteria bacterium CG22_combo_CG10-13_8_21_14_all_38_20</name>
    <dbReference type="NCBI Taxonomy" id="1974862"/>
    <lineage>
        <taxon>Bacteria</taxon>
        <taxon>Candidatus Roizmaniibacteriota</taxon>
    </lineage>
</organism>
<sequence length="696" mass="76159">MRLPEVISQKLFNKSAVGGEEVKISFAVLFELSTITVAAFTTKEDKVNILSYCAAIFSGSIPDSIETLDSLFTGIAEDLPGTEKIEETIFGLSQEYVEGDGIKPEVKNQLKNLVEELSLKPTGFVVISEALAYFLSAKSGMQESAIFVGVYPDEIQVSLMKIGNIVEEKTVAHTDNICMDVKSALADFKQEVLPAKIILYDGTMDLSSTKDEFLNFAWDKESNFLHFPKIEALPAQTTLQAVVGAYTQKSLIEMDGDIKKIKPEDVGFLSKTESTENQIETMEPKQVERDEPKTRFLPRPKFSVPSFSFKPKLGIVGGFMIVLVLLVVGAIMAQLFYSSGAELKIIVDTKLFEQDLDFTLDPEAEEVDVEERIVPGKTVSVTLEGEASADTEGTKLIGDPASGKVTLYNKASGSKTFAKGERLVAPNKIRYSLDEEVKIASASVKIEAGSETKIYGKTQTSVTAVDIGPDGNISSGTDLVFEDFVSSDYSATADEDFSGGTSREVSVVGKEDIANLRKQITDSLQKKAKGDIESNKEDKVTVVEDTIESEIISEKLSEKVGEQAKSVSMSAEVKFTAVGFNPEDIALLLKQESETDFPEGYQSIRGFSRQTILDKKVNKNGSVDFKVSFATTLIPDVDKDEIAKLVAGNKVSELEKELRSQKLVSGFEVSFSKFLPFITPIHLPKQDKLTIVISTR</sequence>
<dbReference type="Proteomes" id="UP000231246">
    <property type="component" value="Unassembled WGS sequence"/>
</dbReference>
<reference evidence="2 3" key="1">
    <citation type="submission" date="2017-09" db="EMBL/GenBank/DDBJ databases">
        <title>Depth-based differentiation of microbial function through sediment-hosted aquifers and enrichment of novel symbionts in the deep terrestrial subsurface.</title>
        <authorList>
            <person name="Probst A.J."/>
            <person name="Ladd B."/>
            <person name="Jarett J.K."/>
            <person name="Geller-Mcgrath D.E."/>
            <person name="Sieber C.M."/>
            <person name="Emerson J.B."/>
            <person name="Anantharaman K."/>
            <person name="Thomas B.C."/>
            <person name="Malmstrom R."/>
            <person name="Stieglmeier M."/>
            <person name="Klingl A."/>
            <person name="Woyke T."/>
            <person name="Ryan C.M."/>
            <person name="Banfield J.F."/>
        </authorList>
    </citation>
    <scope>NUCLEOTIDE SEQUENCE [LARGE SCALE GENOMIC DNA]</scope>
    <source>
        <strain evidence="2">CG22_combo_CG10-13_8_21_14_all_38_20</strain>
    </source>
</reference>
<keyword evidence="1" id="KW-0812">Transmembrane</keyword>
<evidence type="ECO:0000313" key="2">
    <source>
        <dbReference type="EMBL" id="PIP61981.1"/>
    </source>
</evidence>
<protein>
    <submittedName>
        <fullName evidence="2">Uncharacterized protein</fullName>
    </submittedName>
</protein>
<evidence type="ECO:0000313" key="3">
    <source>
        <dbReference type="Proteomes" id="UP000231246"/>
    </source>
</evidence>
<dbReference type="EMBL" id="PCTA01000009">
    <property type="protein sequence ID" value="PIP61981.1"/>
    <property type="molecule type" value="Genomic_DNA"/>
</dbReference>
<accession>A0A2H0BWG9</accession>